<feature type="transmembrane region" description="Helical" evidence="1">
    <location>
        <begin position="131"/>
        <end position="157"/>
    </location>
</feature>
<feature type="transmembrane region" description="Helical" evidence="1">
    <location>
        <begin position="238"/>
        <end position="258"/>
    </location>
</feature>
<dbReference type="EMBL" id="HBKR01036498">
    <property type="protein sequence ID" value="CAE2335199.1"/>
    <property type="molecule type" value="Transcribed_RNA"/>
</dbReference>
<sequence>MSNLVGKVDESRPFGFVVVFTIMAATAIMAVQSLCNMPETSQEDISPLMRDTEYATPLLVMRVCFFLLCLSTLWVILCDRTPFEFKYLGNKVSLTGLARWSTMTVWTFTLETVYFGCVSLISFGYKPEGLLVFSFLLFEIVYPLAMLITVVVTFVLYPTAVKLRMDDQVQRMFHWPVLVMHVANLFMAQFEMLTTGYSFRDDHFVFPVLYGCLYVAFAWVWFLRTQIFYYFFLDWRRWYAPLAYIGLLMGLRVLYYVAAGISHFIAQHWISPFIVLTATSFCCQFRHKP</sequence>
<gene>
    <name evidence="2" type="ORF">NAES01612_LOCUS23862</name>
</gene>
<dbReference type="AlphaFoldDB" id="A0A7S4PHC8"/>
<keyword evidence="1" id="KW-1133">Transmembrane helix</keyword>
<keyword evidence="1" id="KW-0812">Transmembrane</keyword>
<proteinExistence type="predicted"/>
<dbReference type="PANTHER" id="PTHR12242">
    <property type="entry name" value="OS02G0130600 PROTEIN-RELATED"/>
    <property type="match status" value="1"/>
</dbReference>
<accession>A0A7S4PHC8</accession>
<organism evidence="2">
    <name type="scientific">Paramoeba aestuarina</name>
    <dbReference type="NCBI Taxonomy" id="180227"/>
    <lineage>
        <taxon>Eukaryota</taxon>
        <taxon>Amoebozoa</taxon>
        <taxon>Discosea</taxon>
        <taxon>Flabellinia</taxon>
        <taxon>Dactylopodida</taxon>
        <taxon>Paramoebidae</taxon>
        <taxon>Paramoeba</taxon>
    </lineage>
</organism>
<feature type="transmembrane region" description="Helical" evidence="1">
    <location>
        <begin position="12"/>
        <end position="34"/>
    </location>
</feature>
<feature type="transmembrane region" description="Helical" evidence="1">
    <location>
        <begin position="97"/>
        <end position="125"/>
    </location>
</feature>
<protein>
    <submittedName>
        <fullName evidence="2">Uncharacterized protein</fullName>
    </submittedName>
</protein>
<reference evidence="2" key="1">
    <citation type="submission" date="2021-01" db="EMBL/GenBank/DDBJ databases">
        <authorList>
            <person name="Corre E."/>
            <person name="Pelletier E."/>
            <person name="Niang G."/>
            <person name="Scheremetjew M."/>
            <person name="Finn R."/>
            <person name="Kale V."/>
            <person name="Holt S."/>
            <person name="Cochrane G."/>
            <person name="Meng A."/>
            <person name="Brown T."/>
            <person name="Cohen L."/>
        </authorList>
    </citation>
    <scope>NUCLEOTIDE SEQUENCE</scope>
    <source>
        <strain evidence="2">SoJaBio B1-5/56/2</strain>
    </source>
</reference>
<feature type="transmembrane region" description="Helical" evidence="1">
    <location>
        <begin position="54"/>
        <end position="77"/>
    </location>
</feature>
<dbReference type="GO" id="GO:0016020">
    <property type="term" value="C:membrane"/>
    <property type="evidence" value="ECO:0007669"/>
    <property type="project" value="TreeGrafter"/>
</dbReference>
<keyword evidence="1" id="KW-0472">Membrane</keyword>
<feature type="transmembrane region" description="Helical" evidence="1">
    <location>
        <begin position="169"/>
        <end position="188"/>
    </location>
</feature>
<name>A0A7S4PHC8_9EUKA</name>
<feature type="transmembrane region" description="Helical" evidence="1">
    <location>
        <begin position="208"/>
        <end position="231"/>
    </location>
</feature>
<evidence type="ECO:0000256" key="1">
    <source>
        <dbReference type="SAM" id="Phobius"/>
    </source>
</evidence>
<evidence type="ECO:0000313" key="2">
    <source>
        <dbReference type="EMBL" id="CAE2335199.1"/>
    </source>
</evidence>